<dbReference type="Proteomes" id="UP000029661">
    <property type="component" value="Chromosome"/>
</dbReference>
<sequence length="91" mass="10398">MKKLGKILHLSNRGRIILRSHQTPALGLSVFNSRNKKVGFIHDVFGPTKDPYISVKILASKSKKSENRVGETLYVPEQAKKKWGRRKRSKN</sequence>
<dbReference type="EMBL" id="CP006933">
    <property type="protein sequence ID" value="AIS32683.1"/>
    <property type="molecule type" value="Genomic_DNA"/>
</dbReference>
<protein>
    <submittedName>
        <fullName evidence="2">H/ACA RNA-protein complex component Gar1</fullName>
    </submittedName>
</protein>
<feature type="region of interest" description="Disordered" evidence="1">
    <location>
        <begin position="62"/>
        <end position="91"/>
    </location>
</feature>
<reference evidence="2" key="1">
    <citation type="submission" date="2013-12" db="EMBL/GenBank/DDBJ databases">
        <title>The complete genome sequence of Methanobacterium sp. BRM9.</title>
        <authorList>
            <consortium name="Pastoral Greenhouse Gas Research Consortium"/>
            <person name="Kelly W.J."/>
            <person name="Leahy S.C."/>
            <person name="Perry R."/>
            <person name="Li D."/>
            <person name="Altermann E."/>
            <person name="Lambie S.C."/>
            <person name="Attwood G.T."/>
        </authorList>
    </citation>
    <scope>NUCLEOTIDE SEQUENCE [LARGE SCALE GENOMIC DNA]</scope>
    <source>
        <strain evidence="2">BRM9</strain>
    </source>
</reference>
<evidence type="ECO:0000313" key="5">
    <source>
        <dbReference type="EMBL" id="MBF4476142.1"/>
    </source>
</evidence>
<dbReference type="OrthoDB" id="60264at2157"/>
<reference evidence="5" key="4">
    <citation type="submission" date="2020-10" db="EMBL/GenBank/DDBJ databases">
        <title>Dehalococcoides mccartyi of a TCE/Cr reducing biochatode.</title>
        <authorList>
            <person name="Matturro B."/>
        </authorList>
    </citation>
    <scope>NUCLEOTIDE SEQUENCE</scope>
    <source>
        <strain evidence="5">Bin2</strain>
    </source>
</reference>
<dbReference type="RefSeq" id="WP_048085578.1">
    <property type="nucleotide sequence ID" value="NZ_CALCVY010000268.1"/>
</dbReference>
<gene>
    <name evidence="2" type="ORF">BRM9_1876</name>
    <name evidence="3" type="ORF">DSM1535_0059</name>
    <name evidence="5" type="ORF">ISP06_11845</name>
    <name evidence="4" type="ORF">MB9_0481</name>
</gene>
<reference evidence="3" key="2">
    <citation type="submission" date="2014-08" db="EMBL/GenBank/DDBJ databases">
        <authorList>
            <person name="Wibberg D."/>
        </authorList>
    </citation>
    <scope>NUCLEOTIDE SEQUENCE</scope>
</reference>
<dbReference type="Pfam" id="PF04410">
    <property type="entry name" value="Gar1"/>
    <property type="match status" value="1"/>
</dbReference>
<evidence type="ECO:0000313" key="4">
    <source>
        <dbReference type="EMBL" id="CEL24128.1"/>
    </source>
</evidence>
<dbReference type="GO" id="GO:0042254">
    <property type="term" value="P:ribosome biogenesis"/>
    <property type="evidence" value="ECO:0007669"/>
    <property type="project" value="InterPro"/>
</dbReference>
<evidence type="ECO:0000313" key="3">
    <source>
        <dbReference type="EMBL" id="CEA12425.1"/>
    </source>
</evidence>
<dbReference type="PATRIC" id="fig|2162.10.peg.499"/>
<name>A0A089ZIP9_METFO</name>
<dbReference type="STRING" id="2162.BRM9_1876"/>
<dbReference type="EMBL" id="LN515531">
    <property type="protein sequence ID" value="CEA12425.1"/>
    <property type="molecule type" value="Genomic_DNA"/>
</dbReference>
<dbReference type="GO" id="GO:0001522">
    <property type="term" value="P:pseudouridine synthesis"/>
    <property type="evidence" value="ECO:0007669"/>
    <property type="project" value="InterPro"/>
</dbReference>
<dbReference type="InterPro" id="IPR007504">
    <property type="entry name" value="H/ACA_rnp_Gar1/Naf1"/>
</dbReference>
<organism evidence="2 6">
    <name type="scientific">Methanobacterium formicicum</name>
    <dbReference type="NCBI Taxonomy" id="2162"/>
    <lineage>
        <taxon>Archaea</taxon>
        <taxon>Methanobacteriati</taxon>
        <taxon>Methanobacteriota</taxon>
        <taxon>Methanomada group</taxon>
        <taxon>Methanobacteria</taxon>
        <taxon>Methanobacteriales</taxon>
        <taxon>Methanobacteriaceae</taxon>
        <taxon>Methanobacterium</taxon>
    </lineage>
</organism>
<dbReference type="KEGG" id="mfi:DSM1535_0059"/>
<evidence type="ECO:0000256" key="1">
    <source>
        <dbReference type="SAM" id="MobiDB-lite"/>
    </source>
</evidence>
<dbReference type="KEGG" id="mfc:BRM9_1876"/>
<dbReference type="AlphaFoldDB" id="A0A089ZIP9"/>
<evidence type="ECO:0000313" key="6">
    <source>
        <dbReference type="Proteomes" id="UP000029661"/>
    </source>
</evidence>
<dbReference type="InterPro" id="IPR038664">
    <property type="entry name" value="Gar1/Naf1_Cbf5-bd_sf"/>
</dbReference>
<dbReference type="EMBL" id="JADIIL010000039">
    <property type="protein sequence ID" value="MBF4476142.1"/>
    <property type="molecule type" value="Genomic_DNA"/>
</dbReference>
<accession>A0A089ZIP9</accession>
<dbReference type="InterPro" id="IPR009000">
    <property type="entry name" value="Transl_B-barrel_sf"/>
</dbReference>
<dbReference type="Proteomes" id="UP000606900">
    <property type="component" value="Unassembled WGS sequence"/>
</dbReference>
<feature type="compositionally biased region" description="Basic residues" evidence="1">
    <location>
        <begin position="81"/>
        <end position="91"/>
    </location>
</feature>
<dbReference type="SUPFAM" id="SSF50447">
    <property type="entry name" value="Translation proteins"/>
    <property type="match status" value="1"/>
</dbReference>
<dbReference type="EMBL" id="LN734822">
    <property type="protein sequence ID" value="CEL24128.1"/>
    <property type="molecule type" value="Genomic_DNA"/>
</dbReference>
<dbReference type="Gene3D" id="2.40.10.230">
    <property type="entry name" value="Probable tRNA pseudouridine synthase domain"/>
    <property type="match status" value="1"/>
</dbReference>
<keyword evidence="7" id="KW-1185">Reference proteome</keyword>
<evidence type="ECO:0000313" key="2">
    <source>
        <dbReference type="EMBL" id="AIS32683.1"/>
    </source>
</evidence>
<dbReference type="GeneID" id="32014297"/>
<reference evidence="4" key="3">
    <citation type="submission" date="2014-09" db="EMBL/GenBank/DDBJ databases">
        <authorList>
            <person name="Bishop-Lilly K.A."/>
            <person name="Broomall S.M."/>
            <person name="Chain P.S."/>
            <person name="Chertkov O."/>
            <person name="Coyne S.R."/>
            <person name="Daligault H.E."/>
            <person name="Davenport K.W."/>
            <person name="Erkkila T."/>
            <person name="Frey K.G."/>
            <person name="Gibbons H.S."/>
            <person name="Gu W."/>
            <person name="Jaissle J."/>
            <person name="Johnson S.L."/>
            <person name="Koroleva G.I."/>
            <person name="Ladner J.T."/>
            <person name="Lo C.-C."/>
            <person name="Minogue T.D."/>
            <person name="Munk C."/>
            <person name="Palacios G.F."/>
            <person name="Redden C.L."/>
            <person name="Rosenzweig C.N."/>
            <person name="Scholz M.B."/>
            <person name="Teshima H."/>
            <person name="Xu Y."/>
        </authorList>
    </citation>
    <scope>NUCLEOTIDE SEQUENCE</scope>
    <source>
        <strain evidence="4">Mb9</strain>
    </source>
</reference>
<proteinExistence type="predicted"/>
<dbReference type="Proteomes" id="UP000062768">
    <property type="component" value="Chromosome I"/>
</dbReference>
<evidence type="ECO:0000313" key="7">
    <source>
        <dbReference type="Proteomes" id="UP000062768"/>
    </source>
</evidence>